<keyword evidence="2" id="KW-1133">Transmembrane helix</keyword>
<dbReference type="EMBL" id="CP063362">
    <property type="protein sequence ID" value="QRG05909.1"/>
    <property type="molecule type" value="Genomic_DNA"/>
</dbReference>
<evidence type="ECO:0000256" key="1">
    <source>
        <dbReference type="SAM" id="MobiDB-lite"/>
    </source>
</evidence>
<organism evidence="3 4">
    <name type="scientific">Xanthobacter dioxanivorans</name>
    <dbReference type="NCBI Taxonomy" id="2528964"/>
    <lineage>
        <taxon>Bacteria</taxon>
        <taxon>Pseudomonadati</taxon>
        <taxon>Pseudomonadota</taxon>
        <taxon>Alphaproteobacteria</taxon>
        <taxon>Hyphomicrobiales</taxon>
        <taxon>Xanthobacteraceae</taxon>
        <taxon>Xanthobacter</taxon>
    </lineage>
</organism>
<keyword evidence="4" id="KW-1185">Reference proteome</keyword>
<evidence type="ECO:0000313" key="3">
    <source>
        <dbReference type="EMBL" id="QRG05909.1"/>
    </source>
</evidence>
<gene>
    <name evidence="3" type="ORF">EZH22_23265</name>
</gene>
<keyword evidence="2" id="KW-0472">Membrane</keyword>
<feature type="region of interest" description="Disordered" evidence="1">
    <location>
        <begin position="1"/>
        <end position="21"/>
    </location>
</feature>
<dbReference type="Proteomes" id="UP000596427">
    <property type="component" value="Chromosome"/>
</dbReference>
<sequence>MAEIAKGGTPADGRGARDPAVAADEGLKEPVDVAGEGRKFRLMGRLIALAIIASTVLWLVVVVPQSDVEASFDLSTVAEHMLAGEGYPPELLAEIDASVAPVVEANICDFRGLRNLAIVRVARVETAIRTSDDPEAAERRLNEAADAATRSLVCNPASTVSWTILAWTEYIRNDDTPRLRALLDMSFRTGPYEAWALLRRVELLLHLFPSLDASAVAQLRSQLDWLLAQGGAEVLAEHYVNSGPAQQTFLRELLTTAAERDQKRVAEIIRSRGGDIVLPFVEPLGSRPWK</sequence>
<reference evidence="3 4" key="1">
    <citation type="submission" date="2020-10" db="EMBL/GenBank/DDBJ databases">
        <title>Degradation of 1,4-Dioxane by Xanthobacter sp. YN2, via a Novel Group-2 Soluble Di-Iron Monooxygenase.</title>
        <authorList>
            <person name="Ma F."/>
            <person name="Wang Y."/>
            <person name="Yang J."/>
            <person name="Guo H."/>
            <person name="Su D."/>
            <person name="Yu L."/>
        </authorList>
    </citation>
    <scope>NUCLEOTIDE SEQUENCE [LARGE SCALE GENOMIC DNA]</scope>
    <source>
        <strain evidence="3 4">YN2</strain>
    </source>
</reference>
<dbReference type="KEGG" id="xdi:EZH22_23265"/>
<feature type="transmembrane region" description="Helical" evidence="2">
    <location>
        <begin position="46"/>
        <end position="64"/>
    </location>
</feature>
<evidence type="ECO:0000256" key="2">
    <source>
        <dbReference type="SAM" id="Phobius"/>
    </source>
</evidence>
<accession>A0A974PLT2</accession>
<dbReference type="RefSeq" id="WP_203192781.1">
    <property type="nucleotide sequence ID" value="NZ_CP063362.1"/>
</dbReference>
<evidence type="ECO:0000313" key="4">
    <source>
        <dbReference type="Proteomes" id="UP000596427"/>
    </source>
</evidence>
<name>A0A974PLT2_9HYPH</name>
<protein>
    <submittedName>
        <fullName evidence="3">Uncharacterized protein</fullName>
    </submittedName>
</protein>
<keyword evidence="2" id="KW-0812">Transmembrane</keyword>
<dbReference type="AlphaFoldDB" id="A0A974PLT2"/>
<proteinExistence type="predicted"/>